<dbReference type="PANTHER" id="PTHR10106:SF15">
    <property type="entry name" value="TRANSMEMBRANE ASCORBATE FERRIREDUCTASE 3-RELATED"/>
    <property type="match status" value="1"/>
</dbReference>
<dbReference type="AlphaFoldDB" id="A0A200R8X9"/>
<feature type="transmembrane region" description="Helical" evidence="11">
    <location>
        <begin position="48"/>
        <end position="65"/>
    </location>
</feature>
<feature type="transmembrane region" description="Helical" evidence="11">
    <location>
        <begin position="149"/>
        <end position="167"/>
    </location>
</feature>
<comment type="subcellular location">
    <subcellularLocation>
        <location evidence="2">Membrane</location>
        <topology evidence="2">Multi-pass membrane protein</topology>
    </subcellularLocation>
</comment>
<feature type="transmembrane region" description="Helical" evidence="11">
    <location>
        <begin position="118"/>
        <end position="137"/>
    </location>
</feature>
<proteinExistence type="predicted"/>
<dbReference type="InterPro" id="IPR006593">
    <property type="entry name" value="Cyt_b561/ferric_Rdtase_TM"/>
</dbReference>
<name>A0A200R8X9_MACCD</name>
<evidence type="ECO:0000256" key="5">
    <source>
        <dbReference type="ARBA" id="ARBA00022692"/>
    </source>
</evidence>
<dbReference type="Gene3D" id="1.20.120.1770">
    <property type="match status" value="1"/>
</dbReference>
<evidence type="ECO:0000256" key="11">
    <source>
        <dbReference type="SAM" id="Phobius"/>
    </source>
</evidence>
<dbReference type="Pfam" id="PF03188">
    <property type="entry name" value="Cytochrom_B561"/>
    <property type="match status" value="1"/>
</dbReference>
<evidence type="ECO:0000256" key="10">
    <source>
        <dbReference type="ARBA" id="ARBA00023136"/>
    </source>
</evidence>
<dbReference type="FunFam" id="1.20.120.1770:FF:000001">
    <property type="entry name" value="Cytochrome b reductase 1"/>
    <property type="match status" value="1"/>
</dbReference>
<evidence type="ECO:0000313" key="14">
    <source>
        <dbReference type="Proteomes" id="UP000195402"/>
    </source>
</evidence>
<keyword evidence="9" id="KW-0408">Iron</keyword>
<dbReference type="PANTHER" id="PTHR10106">
    <property type="entry name" value="CYTOCHROME B561-RELATED"/>
    <property type="match status" value="1"/>
</dbReference>
<dbReference type="FunCoup" id="A0A200R8X9">
    <property type="interactions" value="23"/>
</dbReference>
<accession>A0A200R8X9</accession>
<feature type="transmembrane region" description="Helical" evidence="11">
    <location>
        <begin position="7"/>
        <end position="28"/>
    </location>
</feature>
<dbReference type="STRING" id="56857.A0A200R8X9"/>
<dbReference type="OrthoDB" id="907479at2759"/>
<dbReference type="GO" id="GO:0016020">
    <property type="term" value="C:membrane"/>
    <property type="evidence" value="ECO:0007669"/>
    <property type="project" value="UniProtKB-SubCell"/>
</dbReference>
<keyword evidence="8 11" id="KW-1133">Transmembrane helix</keyword>
<dbReference type="GO" id="GO:0046872">
    <property type="term" value="F:metal ion binding"/>
    <property type="evidence" value="ECO:0007669"/>
    <property type="project" value="UniProtKB-KW"/>
</dbReference>
<dbReference type="GO" id="GO:0016491">
    <property type="term" value="F:oxidoreductase activity"/>
    <property type="evidence" value="ECO:0007669"/>
    <property type="project" value="InterPro"/>
</dbReference>
<evidence type="ECO:0000256" key="2">
    <source>
        <dbReference type="ARBA" id="ARBA00004141"/>
    </source>
</evidence>
<evidence type="ECO:0000256" key="4">
    <source>
        <dbReference type="ARBA" id="ARBA00022617"/>
    </source>
</evidence>
<dbReference type="CDD" id="cd08766">
    <property type="entry name" value="Cyt_b561_ACYB-1_like"/>
    <property type="match status" value="1"/>
</dbReference>
<reference evidence="13 14" key="1">
    <citation type="journal article" date="2017" name="Mol. Plant">
        <title>The Genome of Medicinal Plant Macleaya cordata Provides New Insights into Benzylisoquinoline Alkaloids Metabolism.</title>
        <authorList>
            <person name="Liu X."/>
            <person name="Liu Y."/>
            <person name="Huang P."/>
            <person name="Ma Y."/>
            <person name="Qing Z."/>
            <person name="Tang Q."/>
            <person name="Cao H."/>
            <person name="Cheng P."/>
            <person name="Zheng Y."/>
            <person name="Yuan Z."/>
            <person name="Zhou Y."/>
            <person name="Liu J."/>
            <person name="Tang Z."/>
            <person name="Zhuo Y."/>
            <person name="Zhang Y."/>
            <person name="Yu L."/>
            <person name="Huang J."/>
            <person name="Yang P."/>
            <person name="Peng Q."/>
            <person name="Zhang J."/>
            <person name="Jiang W."/>
            <person name="Zhang Z."/>
            <person name="Lin K."/>
            <person name="Ro D.K."/>
            <person name="Chen X."/>
            <person name="Xiong X."/>
            <person name="Shang Y."/>
            <person name="Huang S."/>
            <person name="Zeng J."/>
        </authorList>
    </citation>
    <scope>NUCLEOTIDE SEQUENCE [LARGE SCALE GENOMIC DNA]</scope>
    <source>
        <strain evidence="14">cv. BLH2017</strain>
        <tissue evidence="13">Root</tissue>
    </source>
</reference>
<evidence type="ECO:0000259" key="12">
    <source>
        <dbReference type="PROSITE" id="PS50939"/>
    </source>
</evidence>
<keyword evidence="7" id="KW-0249">Electron transport</keyword>
<evidence type="ECO:0000313" key="13">
    <source>
        <dbReference type="EMBL" id="OVA19158.1"/>
    </source>
</evidence>
<dbReference type="PROSITE" id="PS50939">
    <property type="entry name" value="CYTOCHROME_B561"/>
    <property type="match status" value="1"/>
</dbReference>
<feature type="transmembrane region" description="Helical" evidence="11">
    <location>
        <begin position="187"/>
        <end position="209"/>
    </location>
</feature>
<evidence type="ECO:0000256" key="9">
    <source>
        <dbReference type="ARBA" id="ARBA00023004"/>
    </source>
</evidence>
<dbReference type="Proteomes" id="UP000195402">
    <property type="component" value="Unassembled WGS sequence"/>
</dbReference>
<sequence>MDSRGSSFAAHFFGLLAIILLLVWLLHFRGGIDLDSENTYKVFNVHPFLMFFGFIFLAGEAMMAYKTVSAQRNVRKFIHGLMHLISMVMGIIGIYAVFKFHDQNDIPDMYSLHSWLGMGTFCLFGLQWLVGLLSFGFPRASTTTRTRLLPWHVFGGRTLLYMAIITAETGLMEKATFMQLRHGNESRLMNFTGLFILLFGISVDLSLAFRVF</sequence>
<dbReference type="SMART" id="SM00665">
    <property type="entry name" value="B561"/>
    <property type="match status" value="1"/>
</dbReference>
<comment type="caution">
    <text evidence="13">The sequence shown here is derived from an EMBL/GenBank/DDBJ whole genome shotgun (WGS) entry which is preliminary data.</text>
</comment>
<organism evidence="13 14">
    <name type="scientific">Macleaya cordata</name>
    <name type="common">Five-seeded plume-poppy</name>
    <name type="synonym">Bocconia cordata</name>
    <dbReference type="NCBI Taxonomy" id="56857"/>
    <lineage>
        <taxon>Eukaryota</taxon>
        <taxon>Viridiplantae</taxon>
        <taxon>Streptophyta</taxon>
        <taxon>Embryophyta</taxon>
        <taxon>Tracheophyta</taxon>
        <taxon>Spermatophyta</taxon>
        <taxon>Magnoliopsida</taxon>
        <taxon>Ranunculales</taxon>
        <taxon>Papaveraceae</taxon>
        <taxon>Papaveroideae</taxon>
        <taxon>Macleaya</taxon>
    </lineage>
</organism>
<keyword evidence="10 11" id="KW-0472">Membrane</keyword>
<evidence type="ECO:0000256" key="6">
    <source>
        <dbReference type="ARBA" id="ARBA00022723"/>
    </source>
</evidence>
<keyword evidence="6" id="KW-0479">Metal-binding</keyword>
<gene>
    <name evidence="13" type="ORF">BVC80_8127g2</name>
</gene>
<keyword evidence="4" id="KW-0349">Heme</keyword>
<keyword evidence="5 11" id="KW-0812">Transmembrane</keyword>
<feature type="domain" description="Cytochrome b561" evidence="12">
    <location>
        <begin position="9"/>
        <end position="208"/>
    </location>
</feature>
<dbReference type="OMA" id="LSTIYWM"/>
<protein>
    <submittedName>
        <fullName evidence="13">Cytochrome b561</fullName>
    </submittedName>
</protein>
<keyword evidence="3" id="KW-0813">Transport</keyword>
<feature type="transmembrane region" description="Helical" evidence="11">
    <location>
        <begin position="77"/>
        <end position="98"/>
    </location>
</feature>
<dbReference type="EMBL" id="MVGT01000248">
    <property type="protein sequence ID" value="OVA19158.1"/>
    <property type="molecule type" value="Genomic_DNA"/>
</dbReference>
<dbReference type="InterPro" id="IPR043205">
    <property type="entry name" value="CYB561/CYBRD1-like"/>
</dbReference>
<evidence type="ECO:0000256" key="7">
    <source>
        <dbReference type="ARBA" id="ARBA00022982"/>
    </source>
</evidence>
<comment type="cofactor">
    <cofactor evidence="1">
        <name>heme b</name>
        <dbReference type="ChEBI" id="CHEBI:60344"/>
    </cofactor>
</comment>
<evidence type="ECO:0000256" key="8">
    <source>
        <dbReference type="ARBA" id="ARBA00022989"/>
    </source>
</evidence>
<dbReference type="InParanoid" id="A0A200R8X9"/>
<evidence type="ECO:0000256" key="3">
    <source>
        <dbReference type="ARBA" id="ARBA00022448"/>
    </source>
</evidence>
<keyword evidence="14" id="KW-1185">Reference proteome</keyword>
<evidence type="ECO:0000256" key="1">
    <source>
        <dbReference type="ARBA" id="ARBA00001970"/>
    </source>
</evidence>